<dbReference type="SUPFAM" id="SSF52499">
    <property type="entry name" value="Isochorismatase-like hydrolases"/>
    <property type="match status" value="1"/>
</dbReference>
<evidence type="ECO:0000256" key="1">
    <source>
        <dbReference type="ARBA" id="ARBA00022801"/>
    </source>
</evidence>
<dbReference type="Proteomes" id="UP000514752">
    <property type="component" value="Chromosome"/>
</dbReference>
<protein>
    <submittedName>
        <fullName evidence="3">Isochorismatase family protein</fullName>
    </submittedName>
</protein>
<dbReference type="RefSeq" id="WP_182123003.1">
    <property type="nucleotide sequence ID" value="NZ_CP059567.1"/>
</dbReference>
<dbReference type="PANTHER" id="PTHR43540">
    <property type="entry name" value="PEROXYUREIDOACRYLATE/UREIDOACRYLATE AMIDOHYDROLASE-RELATED"/>
    <property type="match status" value="1"/>
</dbReference>
<name>A0A7D7N6R8_9NEIS</name>
<gene>
    <name evidence="3" type="ORF">H3L94_05515</name>
</gene>
<sequence length="162" mass="17224">MKTALLVIDVQNEYFAGGAFPQENATEVAQKIAAHIQQAQADGQFVIGVQHVSPEGEALFARGSHGGALHASVSDLLVDKPLVQKMHADCFLGTNLTEILMQQGIEALDICGIMTQNCVTHTALSPAAEAYRIRILGDLCAAPSALVHQIALRALADRVEVI</sequence>
<dbReference type="Pfam" id="PF00857">
    <property type="entry name" value="Isochorismatase"/>
    <property type="match status" value="1"/>
</dbReference>
<keyword evidence="1" id="KW-0378">Hydrolase</keyword>
<dbReference type="EMBL" id="CP059567">
    <property type="protein sequence ID" value="QMT41480.1"/>
    <property type="molecule type" value="Genomic_DNA"/>
</dbReference>
<evidence type="ECO:0000313" key="3">
    <source>
        <dbReference type="EMBL" id="QMT41480.1"/>
    </source>
</evidence>
<dbReference type="InterPro" id="IPR000868">
    <property type="entry name" value="Isochorismatase-like_dom"/>
</dbReference>
<dbReference type="PANTHER" id="PTHR43540:SF15">
    <property type="entry name" value="BLR5631 PROTEIN"/>
    <property type="match status" value="1"/>
</dbReference>
<dbReference type="AlphaFoldDB" id="A0A7D7N6R8"/>
<dbReference type="InterPro" id="IPR036380">
    <property type="entry name" value="Isochorismatase-like_sf"/>
</dbReference>
<dbReference type="GO" id="GO:0016787">
    <property type="term" value="F:hydrolase activity"/>
    <property type="evidence" value="ECO:0007669"/>
    <property type="project" value="UniProtKB-KW"/>
</dbReference>
<dbReference type="InterPro" id="IPR050272">
    <property type="entry name" value="Isochorismatase-like_hydrls"/>
</dbReference>
<organism evidence="3 4">
    <name type="scientific">Neisseria shayeganii</name>
    <dbReference type="NCBI Taxonomy" id="607712"/>
    <lineage>
        <taxon>Bacteria</taxon>
        <taxon>Pseudomonadati</taxon>
        <taxon>Pseudomonadota</taxon>
        <taxon>Betaproteobacteria</taxon>
        <taxon>Neisseriales</taxon>
        <taxon>Neisseriaceae</taxon>
        <taxon>Neisseria</taxon>
    </lineage>
</organism>
<accession>A0A7D7N6R8</accession>
<evidence type="ECO:0000259" key="2">
    <source>
        <dbReference type="Pfam" id="PF00857"/>
    </source>
</evidence>
<evidence type="ECO:0000313" key="4">
    <source>
        <dbReference type="Proteomes" id="UP000514752"/>
    </source>
</evidence>
<dbReference type="Gene3D" id="3.40.50.850">
    <property type="entry name" value="Isochorismatase-like"/>
    <property type="match status" value="1"/>
</dbReference>
<dbReference type="KEGG" id="nsg:H3L94_05515"/>
<proteinExistence type="predicted"/>
<reference evidence="3 4" key="1">
    <citation type="submission" date="2020-07" db="EMBL/GenBank/DDBJ databases">
        <title>Genomic diversity of species in the Neisseriaceae family.</title>
        <authorList>
            <person name="Vincent A.T."/>
            <person name="Bernet E."/>
            <person name="Veyrier F.J."/>
        </authorList>
    </citation>
    <scope>NUCLEOTIDE SEQUENCE [LARGE SCALE GENOMIC DNA]</scope>
    <source>
        <strain evidence="3 4">DSM 22244</strain>
    </source>
</reference>
<feature type="domain" description="Isochorismatase-like" evidence="2">
    <location>
        <begin position="3"/>
        <end position="159"/>
    </location>
</feature>